<feature type="signal peptide" evidence="3">
    <location>
        <begin position="1"/>
        <end position="17"/>
    </location>
</feature>
<evidence type="ECO:0000256" key="1">
    <source>
        <dbReference type="SAM" id="MobiDB-lite"/>
    </source>
</evidence>
<protein>
    <recommendedName>
        <fullName evidence="6">Mid2 domain-containing protein</fullName>
    </recommendedName>
</protein>
<feature type="chain" id="PRO_5045516722" description="Mid2 domain-containing protein" evidence="3">
    <location>
        <begin position="18"/>
        <end position="184"/>
    </location>
</feature>
<evidence type="ECO:0000256" key="3">
    <source>
        <dbReference type="SAM" id="SignalP"/>
    </source>
</evidence>
<keyword evidence="3" id="KW-0732">Signal</keyword>
<name>A0ABR3UMI5_9PLEO</name>
<keyword evidence="2" id="KW-1133">Transmembrane helix</keyword>
<feature type="compositionally biased region" description="Basic and acidic residues" evidence="1">
    <location>
        <begin position="132"/>
        <end position="153"/>
    </location>
</feature>
<dbReference type="Proteomes" id="UP001578633">
    <property type="component" value="Chromosome 3"/>
</dbReference>
<feature type="transmembrane region" description="Helical" evidence="2">
    <location>
        <begin position="86"/>
        <end position="109"/>
    </location>
</feature>
<dbReference type="RefSeq" id="XP_069308129.1">
    <property type="nucleotide sequence ID" value="XM_069450324.1"/>
</dbReference>
<keyword evidence="5" id="KW-1185">Reference proteome</keyword>
<evidence type="ECO:0008006" key="6">
    <source>
        <dbReference type="Google" id="ProtNLM"/>
    </source>
</evidence>
<evidence type="ECO:0000256" key="2">
    <source>
        <dbReference type="SAM" id="Phobius"/>
    </source>
</evidence>
<gene>
    <name evidence="4" type="ORF">ACET3X_004151</name>
</gene>
<proteinExistence type="predicted"/>
<sequence>MSLVHLLLLIFVTTISAQALDAISSTSRPSTTGLSFFTGTSSQLDGQPPAFITVTRSSKTSASIPAGSPTSDLGISPDSPGYSTGYTVGTAVGGAIGGILIISLLIFWFRAHKKKKQRLSIGIASASSNKLTENEKEKTKENEKNEAIPKRIPQDTSPGDTAVGTGTHVKKLDGVRVLKSTNTL</sequence>
<keyword evidence="2" id="KW-0472">Membrane</keyword>
<keyword evidence="2" id="KW-0812">Transmembrane</keyword>
<dbReference type="EMBL" id="JBHGVX010000003">
    <property type="protein sequence ID" value="KAL1797545.1"/>
    <property type="molecule type" value="Genomic_DNA"/>
</dbReference>
<organism evidence="4 5">
    <name type="scientific">Alternaria dauci</name>
    <dbReference type="NCBI Taxonomy" id="48095"/>
    <lineage>
        <taxon>Eukaryota</taxon>
        <taxon>Fungi</taxon>
        <taxon>Dikarya</taxon>
        <taxon>Ascomycota</taxon>
        <taxon>Pezizomycotina</taxon>
        <taxon>Dothideomycetes</taxon>
        <taxon>Pleosporomycetidae</taxon>
        <taxon>Pleosporales</taxon>
        <taxon>Pleosporineae</taxon>
        <taxon>Pleosporaceae</taxon>
        <taxon>Alternaria</taxon>
        <taxon>Alternaria sect. Porri</taxon>
    </lineage>
</organism>
<dbReference type="GeneID" id="96084473"/>
<evidence type="ECO:0000313" key="5">
    <source>
        <dbReference type="Proteomes" id="UP001578633"/>
    </source>
</evidence>
<reference evidence="4 5" key="1">
    <citation type="submission" date="2024-09" db="EMBL/GenBank/DDBJ databases">
        <title>T2T genomes of carrot and Alternaria dauci and their utility for understanding host-pathogen interaction during carrot leaf blight disease.</title>
        <authorList>
            <person name="Liu W."/>
            <person name="Xu S."/>
            <person name="Ou C."/>
            <person name="Liu X."/>
            <person name="Zhuang F."/>
            <person name="Deng X.W."/>
        </authorList>
    </citation>
    <scope>NUCLEOTIDE SEQUENCE [LARGE SCALE GENOMIC DNA]</scope>
    <source>
        <strain evidence="4 5">A2016</strain>
    </source>
</reference>
<accession>A0ABR3UMI5</accession>
<evidence type="ECO:0000313" key="4">
    <source>
        <dbReference type="EMBL" id="KAL1797545.1"/>
    </source>
</evidence>
<comment type="caution">
    <text evidence="4">The sequence shown here is derived from an EMBL/GenBank/DDBJ whole genome shotgun (WGS) entry which is preliminary data.</text>
</comment>
<feature type="region of interest" description="Disordered" evidence="1">
    <location>
        <begin position="129"/>
        <end position="168"/>
    </location>
</feature>